<evidence type="ECO:0000313" key="1">
    <source>
        <dbReference type="EMBL" id="CAB4035069.1"/>
    </source>
</evidence>
<reference evidence="1" key="1">
    <citation type="submission" date="2020-04" db="EMBL/GenBank/DDBJ databases">
        <authorList>
            <person name="Alioto T."/>
            <person name="Alioto T."/>
            <person name="Gomez Garrido J."/>
        </authorList>
    </citation>
    <scope>NUCLEOTIDE SEQUENCE</scope>
    <source>
        <strain evidence="1">A484AB</strain>
    </source>
</reference>
<name>A0A7D9JTP9_PARCT</name>
<protein>
    <submittedName>
        <fullName evidence="1">Uncharacterized protein</fullName>
    </submittedName>
</protein>
<gene>
    <name evidence="1" type="ORF">PACLA_8A057260</name>
</gene>
<accession>A0A7D9JTP9</accession>
<proteinExistence type="predicted"/>
<dbReference type="EMBL" id="CACRXK020020682">
    <property type="protein sequence ID" value="CAB4035069.1"/>
    <property type="molecule type" value="Genomic_DNA"/>
</dbReference>
<sequence length="274" mass="32823">MESTRQNAPIPDKKFDSIERMRTNVLDMARERGLEIQGKINNHFNELLKKEKRKIVGKEVKSAARQFRRRRKQTEADVKKEIRDARRWRIDIAKEEKRRRKEVLYWKEEASRWKKENRRLKRNLKAREKRAEVNRKIAENRWRGKKKYAKLQAKVGDELKKIWEIRRSETLKPVLAKHAIEGKVKKITKELKRQSEGLDWEETEFPTPINDIKKFEKNNDICINVFSGDDKTKVYPIRVSGKANPKKFFSSLTGEDVSGDDYRRAQKKKEYVEE</sequence>
<dbReference type="OrthoDB" id="7694315at2759"/>
<keyword evidence="2" id="KW-1185">Reference proteome</keyword>
<dbReference type="AlphaFoldDB" id="A0A7D9JTP9"/>
<comment type="caution">
    <text evidence="1">The sequence shown here is derived from an EMBL/GenBank/DDBJ whole genome shotgun (WGS) entry which is preliminary data.</text>
</comment>
<evidence type="ECO:0000313" key="2">
    <source>
        <dbReference type="Proteomes" id="UP001152795"/>
    </source>
</evidence>
<dbReference type="Proteomes" id="UP001152795">
    <property type="component" value="Unassembled WGS sequence"/>
</dbReference>
<organism evidence="1 2">
    <name type="scientific">Paramuricea clavata</name>
    <name type="common">Red gorgonian</name>
    <name type="synonym">Violescent sea-whip</name>
    <dbReference type="NCBI Taxonomy" id="317549"/>
    <lineage>
        <taxon>Eukaryota</taxon>
        <taxon>Metazoa</taxon>
        <taxon>Cnidaria</taxon>
        <taxon>Anthozoa</taxon>
        <taxon>Octocorallia</taxon>
        <taxon>Malacalcyonacea</taxon>
        <taxon>Plexauridae</taxon>
        <taxon>Paramuricea</taxon>
    </lineage>
</organism>